<dbReference type="SUPFAM" id="SSF88713">
    <property type="entry name" value="Glycoside hydrolase/deacetylase"/>
    <property type="match status" value="1"/>
</dbReference>
<dbReference type="RefSeq" id="WP_379733066.1">
    <property type="nucleotide sequence ID" value="NZ_JBHRVV010000001.1"/>
</dbReference>
<name>A0ABV7PFL8_9BURK</name>
<accession>A0ABV7PFL8</accession>
<comment type="caution">
    <text evidence="1">The sequence shown here is derived from an EMBL/GenBank/DDBJ whole genome shotgun (WGS) entry which is preliminary data.</text>
</comment>
<dbReference type="InterPro" id="IPR011330">
    <property type="entry name" value="Glyco_hydro/deAcase_b/a-brl"/>
</dbReference>
<evidence type="ECO:0000313" key="2">
    <source>
        <dbReference type="Proteomes" id="UP001595665"/>
    </source>
</evidence>
<organism evidence="1 2">
    <name type="scientific">Massilia haematophila</name>
    <dbReference type="NCBI Taxonomy" id="457923"/>
    <lineage>
        <taxon>Bacteria</taxon>
        <taxon>Pseudomonadati</taxon>
        <taxon>Pseudomonadota</taxon>
        <taxon>Betaproteobacteria</taxon>
        <taxon>Burkholderiales</taxon>
        <taxon>Oxalobacteraceae</taxon>
        <taxon>Telluria group</taxon>
        <taxon>Massilia</taxon>
    </lineage>
</organism>
<keyword evidence="2" id="KW-1185">Reference proteome</keyword>
<dbReference type="Pfam" id="PF10096">
    <property type="entry name" value="DUF2334"/>
    <property type="match status" value="1"/>
</dbReference>
<gene>
    <name evidence="1" type="ORF">ACFOPH_01730</name>
</gene>
<dbReference type="Gene3D" id="3.20.20.370">
    <property type="entry name" value="Glycoside hydrolase/deacetylase"/>
    <property type="match status" value="1"/>
</dbReference>
<reference evidence="2" key="1">
    <citation type="journal article" date="2019" name="Int. J. Syst. Evol. Microbiol.">
        <title>The Global Catalogue of Microorganisms (GCM) 10K type strain sequencing project: providing services to taxonomists for standard genome sequencing and annotation.</title>
        <authorList>
            <consortium name="The Broad Institute Genomics Platform"/>
            <consortium name="The Broad Institute Genome Sequencing Center for Infectious Disease"/>
            <person name="Wu L."/>
            <person name="Ma J."/>
        </authorList>
    </citation>
    <scope>NUCLEOTIDE SEQUENCE [LARGE SCALE GENOMIC DNA]</scope>
    <source>
        <strain evidence="2">CCM 7480</strain>
    </source>
</reference>
<evidence type="ECO:0000313" key="1">
    <source>
        <dbReference type="EMBL" id="MFC3456973.1"/>
    </source>
</evidence>
<dbReference type="CDD" id="cd11374">
    <property type="entry name" value="CE4_u10"/>
    <property type="match status" value="1"/>
</dbReference>
<proteinExistence type="predicted"/>
<dbReference type="Proteomes" id="UP001595665">
    <property type="component" value="Unassembled WGS sequence"/>
</dbReference>
<dbReference type="InterPro" id="IPR018763">
    <property type="entry name" value="DUF2334"/>
</dbReference>
<dbReference type="EMBL" id="JBHRVV010000001">
    <property type="protein sequence ID" value="MFC3456973.1"/>
    <property type="molecule type" value="Genomic_DNA"/>
</dbReference>
<protein>
    <submittedName>
        <fullName evidence="1">DUF2334 domain-containing protein</fullName>
    </submittedName>
</protein>
<sequence length="270" mass="29989">MKTPLPPSLPPSLPASAPPLLCVSIHDVAPSTWDDCARLAAALREMADLPLSWLVVPRYHGRLDDDAALRAGLDAALGRGDELVLHGYTHLDTGAASQGLRQRFLRGVYTQREGEFAALDAREARRRIALGLDWFRARGWPVSGFVAPAWLMGQGAWEALGDFPFVYTTTFTRFHLLERDKRGGPDQALFAPSLVYAARNRSGRALSPVAAELVARWQARAPLVRFSLHPPDARHPRLLAHAQDLVERLLRTRRAVTKETCARTYQPRPQ</sequence>